<dbReference type="GO" id="GO:0160008">
    <property type="term" value="F:protein decrotonylase activity"/>
    <property type="evidence" value="ECO:0007669"/>
    <property type="project" value="RHEA"/>
</dbReference>
<dbReference type="Proteomes" id="UP000324832">
    <property type="component" value="Unassembled WGS sequence"/>
</dbReference>
<comment type="similarity">
    <text evidence="17">Belongs to the histone deacetylase family. HD Type 1 subfamily.</text>
</comment>
<dbReference type="InterPro" id="IPR037138">
    <property type="entry name" value="His_deacetylse_dom_sf"/>
</dbReference>
<evidence type="ECO:0000256" key="20">
    <source>
        <dbReference type="PIRSR" id="PIRSR037913-3"/>
    </source>
</evidence>
<dbReference type="Gene3D" id="3.40.800.20">
    <property type="entry name" value="Histone deacetylase domain"/>
    <property type="match status" value="1"/>
</dbReference>
<dbReference type="AlphaFoldDB" id="A0A5E4PV53"/>
<evidence type="ECO:0000256" key="4">
    <source>
        <dbReference type="ARBA" id="ARBA00004496"/>
    </source>
</evidence>
<evidence type="ECO:0000256" key="10">
    <source>
        <dbReference type="ARBA" id="ARBA00022853"/>
    </source>
</evidence>
<evidence type="ECO:0000256" key="13">
    <source>
        <dbReference type="ARBA" id="ARBA00023242"/>
    </source>
</evidence>
<dbReference type="GO" id="GO:0141221">
    <property type="term" value="F:histone deacetylase activity, hydrolytic mechanism"/>
    <property type="evidence" value="ECO:0007669"/>
    <property type="project" value="UniProtKB-EC"/>
</dbReference>
<dbReference type="Pfam" id="PF00850">
    <property type="entry name" value="Hist_deacetyl"/>
    <property type="match status" value="1"/>
</dbReference>
<evidence type="ECO:0000256" key="7">
    <source>
        <dbReference type="ARBA" id="ARBA00022491"/>
    </source>
</evidence>
<evidence type="ECO:0000256" key="1">
    <source>
        <dbReference type="ARBA" id="ARBA00001968"/>
    </source>
</evidence>
<feature type="binding site" evidence="19">
    <location>
        <position position="143"/>
    </location>
    <ligand>
        <name>substrate</name>
    </ligand>
</feature>
<evidence type="ECO:0000256" key="9">
    <source>
        <dbReference type="ARBA" id="ARBA00022801"/>
    </source>
</evidence>
<dbReference type="PANTHER" id="PTHR10625:SF14">
    <property type="entry name" value="HISTONE DEACETYLASE 8"/>
    <property type="match status" value="1"/>
</dbReference>
<evidence type="ECO:0000256" key="5">
    <source>
        <dbReference type="ARBA" id="ARBA00022454"/>
    </source>
</evidence>
<dbReference type="GO" id="GO:0005634">
    <property type="term" value="C:nucleus"/>
    <property type="evidence" value="ECO:0007669"/>
    <property type="project" value="UniProtKB-SubCell"/>
</dbReference>
<evidence type="ECO:0000259" key="21">
    <source>
        <dbReference type="Pfam" id="PF00850"/>
    </source>
</evidence>
<dbReference type="GO" id="GO:0031507">
    <property type="term" value="P:heterochromatin formation"/>
    <property type="evidence" value="ECO:0007669"/>
    <property type="project" value="TreeGrafter"/>
</dbReference>
<evidence type="ECO:0000313" key="23">
    <source>
        <dbReference type="Proteomes" id="UP000324832"/>
    </source>
</evidence>
<evidence type="ECO:0000256" key="11">
    <source>
        <dbReference type="ARBA" id="ARBA00023015"/>
    </source>
</evidence>
<dbReference type="InterPro" id="IPR003084">
    <property type="entry name" value="HDAC_I/II"/>
</dbReference>
<accession>A0A5E4PV53</accession>
<evidence type="ECO:0000256" key="18">
    <source>
        <dbReference type="PIRSR" id="PIRSR037913-1"/>
    </source>
</evidence>
<gene>
    <name evidence="22" type="ORF">LSINAPIS_LOCUS2060</name>
</gene>
<evidence type="ECO:0000256" key="8">
    <source>
        <dbReference type="ARBA" id="ARBA00022723"/>
    </source>
</evidence>
<comment type="catalytic activity">
    <reaction evidence="16">
        <text>N(6)-acetyl-L-lysyl-[histone] + H2O = L-lysyl-[histone] + acetate</text>
        <dbReference type="Rhea" id="RHEA:58196"/>
        <dbReference type="Rhea" id="RHEA-COMP:9845"/>
        <dbReference type="Rhea" id="RHEA-COMP:11338"/>
        <dbReference type="ChEBI" id="CHEBI:15377"/>
        <dbReference type="ChEBI" id="CHEBI:29969"/>
        <dbReference type="ChEBI" id="CHEBI:30089"/>
        <dbReference type="ChEBI" id="CHEBI:61930"/>
        <dbReference type="EC" id="3.5.1.98"/>
    </reaction>
    <physiologicalReaction direction="left-to-right" evidence="16">
        <dbReference type="Rhea" id="RHEA:58197"/>
    </physiologicalReaction>
</comment>
<comment type="catalytic activity">
    <reaction evidence="15">
        <text>N(6)-(2E)-butenoyl-L-lysyl-[protein] + H2O = (2E)-2-butenoate + L-lysyl-[protein]</text>
        <dbReference type="Rhea" id="RHEA:69172"/>
        <dbReference type="Rhea" id="RHEA-COMP:9752"/>
        <dbReference type="Rhea" id="RHEA-COMP:13707"/>
        <dbReference type="ChEBI" id="CHEBI:15377"/>
        <dbReference type="ChEBI" id="CHEBI:29969"/>
        <dbReference type="ChEBI" id="CHEBI:35899"/>
        <dbReference type="ChEBI" id="CHEBI:137954"/>
    </reaction>
    <physiologicalReaction direction="left-to-right" evidence="15">
        <dbReference type="Rhea" id="RHEA:69173"/>
    </physiologicalReaction>
</comment>
<name>A0A5E4PV53_9NEOP</name>
<dbReference type="PRINTS" id="PR01270">
    <property type="entry name" value="HDASUPER"/>
</dbReference>
<feature type="binding site" evidence="20">
    <location>
        <position position="249"/>
    </location>
    <ligand>
        <name>a divalent metal cation</name>
        <dbReference type="ChEBI" id="CHEBI:60240"/>
    </ligand>
</feature>
<dbReference type="PIRSF" id="PIRSF037913">
    <property type="entry name" value="His_deacetylse_1"/>
    <property type="match status" value="1"/>
</dbReference>
<feature type="active site" description="Proton acceptor" evidence="18">
    <location>
        <position position="135"/>
    </location>
</feature>
<keyword evidence="11 17" id="KW-0805">Transcription regulation</keyword>
<dbReference type="InterPro" id="IPR023801">
    <property type="entry name" value="His_deacetylse_dom"/>
</dbReference>
<comment type="cofactor">
    <cofactor evidence="1">
        <name>a divalent metal cation</name>
        <dbReference type="ChEBI" id="CHEBI:60240"/>
    </cofactor>
</comment>
<feature type="binding site" evidence="20">
    <location>
        <position position="172"/>
    </location>
    <ligand>
        <name>a divalent metal cation</name>
        <dbReference type="ChEBI" id="CHEBI:60240"/>
    </ligand>
</feature>
<evidence type="ECO:0000256" key="3">
    <source>
        <dbReference type="ARBA" id="ARBA00004286"/>
    </source>
</evidence>
<evidence type="ECO:0000256" key="2">
    <source>
        <dbReference type="ARBA" id="ARBA00004123"/>
    </source>
</evidence>
<keyword evidence="5" id="KW-0158">Chromosome</keyword>
<keyword evidence="13 17" id="KW-0539">Nucleus</keyword>
<dbReference type="InterPro" id="IPR023696">
    <property type="entry name" value="Ureohydrolase_dom_sf"/>
</dbReference>
<evidence type="ECO:0000256" key="17">
    <source>
        <dbReference type="PIRNR" id="PIRNR037913"/>
    </source>
</evidence>
<organism evidence="22 23">
    <name type="scientific">Leptidea sinapis</name>
    <dbReference type="NCBI Taxonomy" id="189913"/>
    <lineage>
        <taxon>Eukaryota</taxon>
        <taxon>Metazoa</taxon>
        <taxon>Ecdysozoa</taxon>
        <taxon>Arthropoda</taxon>
        <taxon>Hexapoda</taxon>
        <taxon>Insecta</taxon>
        <taxon>Pterygota</taxon>
        <taxon>Neoptera</taxon>
        <taxon>Endopterygota</taxon>
        <taxon>Lepidoptera</taxon>
        <taxon>Glossata</taxon>
        <taxon>Ditrysia</taxon>
        <taxon>Papilionoidea</taxon>
        <taxon>Pieridae</taxon>
        <taxon>Dismorphiinae</taxon>
        <taxon>Leptidea</taxon>
    </lineage>
</organism>
<evidence type="ECO:0000256" key="19">
    <source>
        <dbReference type="PIRSR" id="PIRSR037913-2"/>
    </source>
</evidence>
<proteinExistence type="inferred from homology"/>
<feature type="binding site" evidence="19">
    <location>
        <position position="93"/>
    </location>
    <ligand>
        <name>substrate</name>
    </ligand>
</feature>
<evidence type="ECO:0000256" key="12">
    <source>
        <dbReference type="ARBA" id="ARBA00023163"/>
    </source>
</evidence>
<comment type="subcellular location">
    <subcellularLocation>
        <location evidence="3">Chromosome</location>
    </subcellularLocation>
    <subcellularLocation>
        <location evidence="4">Cytoplasm</location>
    </subcellularLocation>
    <subcellularLocation>
        <location evidence="2 17">Nucleus</location>
    </subcellularLocation>
</comment>
<dbReference type="SUPFAM" id="SSF52768">
    <property type="entry name" value="Arginase/deacetylase"/>
    <property type="match status" value="1"/>
</dbReference>
<dbReference type="EC" id="3.5.1.98" evidence="17"/>
<dbReference type="GO" id="GO:0005737">
    <property type="term" value="C:cytoplasm"/>
    <property type="evidence" value="ECO:0007669"/>
    <property type="project" value="UniProtKB-SubCell"/>
</dbReference>
<keyword evidence="8 20" id="KW-0479">Metal-binding</keyword>
<dbReference type="GO" id="GO:0046872">
    <property type="term" value="F:metal ion binding"/>
    <property type="evidence" value="ECO:0007669"/>
    <property type="project" value="UniProtKB-KW"/>
</dbReference>
<protein>
    <recommendedName>
        <fullName evidence="17">Histone deacetylase</fullName>
        <ecNumber evidence="17">3.5.1.98</ecNumber>
    </recommendedName>
</protein>
<keyword evidence="10 17" id="KW-0156">Chromatin regulator</keyword>
<evidence type="ECO:0000256" key="14">
    <source>
        <dbReference type="ARBA" id="ARBA00049136"/>
    </source>
</evidence>
<feature type="domain" description="Histone deacetylase" evidence="21">
    <location>
        <begin position="24"/>
        <end position="302"/>
    </location>
</feature>
<keyword evidence="12 17" id="KW-0804">Transcription</keyword>
<keyword evidence="6" id="KW-0963">Cytoplasm</keyword>
<evidence type="ECO:0000256" key="16">
    <source>
        <dbReference type="ARBA" id="ARBA00049416"/>
    </source>
</evidence>
<dbReference type="PRINTS" id="PR01271">
    <property type="entry name" value="HISDACETLASE"/>
</dbReference>
<comment type="catalytic activity">
    <reaction evidence="14">
        <text>N(6)-acetyl-L-lysyl-[protein] + H2O = L-lysyl-[protein] + acetate</text>
        <dbReference type="Rhea" id="RHEA:58108"/>
        <dbReference type="Rhea" id="RHEA-COMP:9752"/>
        <dbReference type="Rhea" id="RHEA-COMP:10731"/>
        <dbReference type="ChEBI" id="CHEBI:15377"/>
        <dbReference type="ChEBI" id="CHEBI:29969"/>
        <dbReference type="ChEBI" id="CHEBI:30089"/>
        <dbReference type="ChEBI" id="CHEBI:61930"/>
    </reaction>
    <physiologicalReaction direction="left-to-right" evidence="14">
        <dbReference type="Rhea" id="RHEA:58109"/>
    </physiologicalReaction>
</comment>
<feature type="binding site" evidence="19">
    <location>
        <position position="288"/>
    </location>
    <ligand>
        <name>substrate</name>
    </ligand>
</feature>
<feature type="binding site" evidence="20">
    <location>
        <position position="170"/>
    </location>
    <ligand>
        <name>a divalent metal cation</name>
        <dbReference type="ChEBI" id="CHEBI:60240"/>
    </ligand>
</feature>
<keyword evidence="7" id="KW-0678">Repressor</keyword>
<evidence type="ECO:0000313" key="22">
    <source>
        <dbReference type="EMBL" id="VVC88778.1"/>
    </source>
</evidence>
<sequence>MAKKKPAYIWDDTLREHCNRLPAVMGRASQVHNLITAYDLHSMVQVVCSTVATYEDLKLFHSELYLDHLKKFKCVDDEYIAEKQDEEFGIGYDCPPVSNMFDLVSVIAGSSMTAARCLTLGLSNVSINWCGGWHHAQRFGAEGFCYINDIVLSIEKLREKFPKVLYIDLDVHHGNGVQDAYNLSKSVFTLSFHNYEPGFYPGTGSIEEIGSLLGKGYTCNVPLSSTYSDDTLEYIFKTPDAIVVQCGADALARDPNGAGGLTLKGYCTCVQMVLDREVPTLLLGGGGYNHSNTARLWASLTALTVGVVLDEDIPEHDDFPKYGPYFTLSTTPLLTNDINDRKYLDYCIAKITDNLNKYLKPNTSKQLSAGCDDKNKTDKKKNIFHDEMNTAKLKATDSDIYNFNDE</sequence>
<dbReference type="GO" id="GO:0005694">
    <property type="term" value="C:chromosome"/>
    <property type="evidence" value="ECO:0007669"/>
    <property type="project" value="UniProtKB-SubCell"/>
</dbReference>
<reference evidence="22 23" key="1">
    <citation type="submission" date="2017-07" db="EMBL/GenBank/DDBJ databases">
        <authorList>
            <person name="Talla V."/>
            <person name="Backstrom N."/>
        </authorList>
    </citation>
    <scope>NUCLEOTIDE SEQUENCE [LARGE SCALE GENOMIC DNA]</scope>
</reference>
<evidence type="ECO:0000256" key="15">
    <source>
        <dbReference type="ARBA" id="ARBA00049193"/>
    </source>
</evidence>
<keyword evidence="23" id="KW-1185">Reference proteome</keyword>
<dbReference type="PANTHER" id="PTHR10625">
    <property type="entry name" value="HISTONE DEACETYLASE HDAC1-RELATED"/>
    <property type="match status" value="1"/>
</dbReference>
<dbReference type="EMBL" id="FZQP02000393">
    <property type="protein sequence ID" value="VVC88778.1"/>
    <property type="molecule type" value="Genomic_DNA"/>
</dbReference>
<dbReference type="InterPro" id="IPR000286">
    <property type="entry name" value="HDACs"/>
</dbReference>
<evidence type="ECO:0000256" key="6">
    <source>
        <dbReference type="ARBA" id="ARBA00022490"/>
    </source>
</evidence>
<keyword evidence="9 17" id="KW-0378">Hydrolase</keyword>